<dbReference type="KEGG" id="bhp:BHAMNSH16_05300"/>
<accession>A0AAC9TSE1</accession>
<dbReference type="EMBL" id="CP019914">
    <property type="protein sequence ID" value="ASJ21093.1"/>
    <property type="molecule type" value="Genomic_DNA"/>
</dbReference>
<dbReference type="Proteomes" id="UP000264880">
    <property type="component" value="Chromosome"/>
</dbReference>
<gene>
    <name evidence="1" type="ORF">BHAMNSH16_05300</name>
</gene>
<name>A0AAC9TSE1_9SPIR</name>
<proteinExistence type="predicted"/>
<reference evidence="1 2" key="1">
    <citation type="submission" date="2017-02" db="EMBL/GenBank/DDBJ databases">
        <title>Complete genome sequence of Brachyspira hampsonii genomovar I strain NSH-16 (ATCC BAA-2463).</title>
        <authorList>
            <person name="Mirajkar N.S."/>
            <person name="Gebhart C.J."/>
        </authorList>
    </citation>
    <scope>NUCLEOTIDE SEQUENCE [LARGE SCALE GENOMIC DNA]</scope>
    <source>
        <strain evidence="1 2">NSH-16</strain>
    </source>
</reference>
<dbReference type="AlphaFoldDB" id="A0AAC9TSE1"/>
<keyword evidence="2" id="KW-1185">Reference proteome</keyword>
<evidence type="ECO:0000313" key="2">
    <source>
        <dbReference type="Proteomes" id="UP000264880"/>
    </source>
</evidence>
<sequence>MPINFFSNKSNLNTVHYIVSSLLTYDNSIAQIIRVNKNIKKNHFKKLKKKSSYRPWKLDYHTKLFS</sequence>
<protein>
    <submittedName>
        <fullName evidence="1">Uncharacterized protein</fullName>
    </submittedName>
</protein>
<organism evidence="1 2">
    <name type="scientific">Brachyspira hampsonii</name>
    <dbReference type="NCBI Taxonomy" id="1287055"/>
    <lineage>
        <taxon>Bacteria</taxon>
        <taxon>Pseudomonadati</taxon>
        <taxon>Spirochaetota</taxon>
        <taxon>Spirochaetia</taxon>
        <taxon>Brachyspirales</taxon>
        <taxon>Brachyspiraceae</taxon>
        <taxon>Brachyspira</taxon>
    </lineage>
</organism>
<evidence type="ECO:0000313" key="1">
    <source>
        <dbReference type="EMBL" id="ASJ21093.1"/>
    </source>
</evidence>